<keyword evidence="13" id="KW-1133">Transmembrane helix</keyword>
<evidence type="ECO:0000256" key="10">
    <source>
        <dbReference type="ARBA" id="ARBA00042518"/>
    </source>
</evidence>
<comment type="catalytic activity">
    <reaction evidence="12">
        <text>5,6,7,8-tetrahydropteridine + NAD(+) = 6,7-dihydropteridine + NADH + H(+)</text>
        <dbReference type="Rhea" id="RHEA:17869"/>
        <dbReference type="ChEBI" id="CHEBI:15378"/>
        <dbReference type="ChEBI" id="CHEBI:28889"/>
        <dbReference type="ChEBI" id="CHEBI:30156"/>
        <dbReference type="ChEBI" id="CHEBI:57540"/>
        <dbReference type="ChEBI" id="CHEBI:57945"/>
        <dbReference type="EC" id="1.5.1.34"/>
    </reaction>
    <physiologicalReaction direction="right-to-left" evidence="12">
        <dbReference type="Rhea" id="RHEA:17871"/>
    </physiologicalReaction>
</comment>
<dbReference type="EC" id="1.5.1.34" evidence="7"/>
<dbReference type="Pfam" id="PF00106">
    <property type="entry name" value="adh_short"/>
    <property type="match status" value="1"/>
</dbReference>
<evidence type="ECO:0000313" key="14">
    <source>
        <dbReference type="EMBL" id="KAI9553353.1"/>
    </source>
</evidence>
<dbReference type="PROSITE" id="PS00061">
    <property type="entry name" value="ADH_SHORT"/>
    <property type="match status" value="1"/>
</dbReference>
<dbReference type="Proteomes" id="UP000820818">
    <property type="component" value="Linkage Group LG9"/>
</dbReference>
<evidence type="ECO:0000256" key="3">
    <source>
        <dbReference type="ARBA" id="ARBA00022857"/>
    </source>
</evidence>
<keyword evidence="13" id="KW-0472">Membrane</keyword>
<dbReference type="InterPro" id="IPR002347">
    <property type="entry name" value="SDR_fam"/>
</dbReference>
<evidence type="ECO:0000256" key="8">
    <source>
        <dbReference type="ARBA" id="ARBA00039520"/>
    </source>
</evidence>
<dbReference type="CDD" id="cd05334">
    <property type="entry name" value="DHPR_SDR_c_like"/>
    <property type="match status" value="1"/>
</dbReference>
<keyword evidence="3" id="KW-0521">NADP</keyword>
<dbReference type="GO" id="GO:0005737">
    <property type="term" value="C:cytoplasm"/>
    <property type="evidence" value="ECO:0007669"/>
    <property type="project" value="TreeGrafter"/>
</dbReference>
<evidence type="ECO:0000256" key="4">
    <source>
        <dbReference type="ARBA" id="ARBA00023002"/>
    </source>
</evidence>
<evidence type="ECO:0000256" key="9">
    <source>
        <dbReference type="ARBA" id="ARBA00041348"/>
    </source>
</evidence>
<evidence type="ECO:0000256" key="13">
    <source>
        <dbReference type="SAM" id="Phobius"/>
    </source>
</evidence>
<dbReference type="FunFam" id="3.40.50.720:FF:000157">
    <property type="entry name" value="Quinoid dihydropteridine reductase"/>
    <property type="match status" value="1"/>
</dbReference>
<evidence type="ECO:0000256" key="12">
    <source>
        <dbReference type="ARBA" id="ARBA00047536"/>
    </source>
</evidence>
<dbReference type="Gene3D" id="3.40.50.720">
    <property type="entry name" value="NAD(P)-binding Rossmann-like Domain"/>
    <property type="match status" value="1"/>
</dbReference>
<comment type="function">
    <text evidence="6">Catalyzes the conversion of quinonoid dihydrobiopterin into tetrahydrobiopterin.</text>
</comment>
<sequence length="307" mass="33209">MSRKRATATSNTVKERHFSTTERRRLLLPRNNNPWLVKNLFGLFLLSLLTTVAVVKFFTFVQQPSYNAKAMSSSGSKILVYGGRGALGSAIIKHFKAKNYWVGSIDLANNEEADANILVAPESTWVEQEKAVLEHVAKVLEGQTLDAILCVAGGWAGGNAAHADFVKNADLMWKQSVWSSVLASAIASKHLKEGGLLTLTGAKPALEGTPGMIGYGMAKAAVHQLTKSLAAEGGGLPKESSVLTILPVTLDTPMNRKWMPKADHSTWTPLEYVSELMEKWANKEERPASGSLVQLLTEAGITKLVLA</sequence>
<organism evidence="14 15">
    <name type="scientific">Daphnia sinensis</name>
    <dbReference type="NCBI Taxonomy" id="1820382"/>
    <lineage>
        <taxon>Eukaryota</taxon>
        <taxon>Metazoa</taxon>
        <taxon>Ecdysozoa</taxon>
        <taxon>Arthropoda</taxon>
        <taxon>Crustacea</taxon>
        <taxon>Branchiopoda</taxon>
        <taxon>Diplostraca</taxon>
        <taxon>Cladocera</taxon>
        <taxon>Anomopoda</taxon>
        <taxon>Daphniidae</taxon>
        <taxon>Daphnia</taxon>
        <taxon>Daphnia similis group</taxon>
    </lineage>
</organism>
<evidence type="ECO:0000256" key="6">
    <source>
        <dbReference type="ARBA" id="ARBA00037099"/>
    </source>
</evidence>
<comment type="similarity">
    <text evidence="1">Belongs to the short-chain dehydrogenases/reductases (SDR) family.</text>
</comment>
<name>A0AAD5L947_9CRUS</name>
<evidence type="ECO:0000256" key="2">
    <source>
        <dbReference type="ARBA" id="ARBA00011738"/>
    </source>
</evidence>
<keyword evidence="5" id="KW-0783">Tetrahydrobiopterin biosynthesis</keyword>
<evidence type="ECO:0000256" key="11">
    <source>
        <dbReference type="ARBA" id="ARBA00047429"/>
    </source>
</evidence>
<evidence type="ECO:0000313" key="15">
    <source>
        <dbReference type="Proteomes" id="UP000820818"/>
    </source>
</evidence>
<keyword evidence="4" id="KW-0560">Oxidoreductase</keyword>
<evidence type="ECO:0000256" key="5">
    <source>
        <dbReference type="ARBA" id="ARBA00023007"/>
    </source>
</evidence>
<evidence type="ECO:0000256" key="7">
    <source>
        <dbReference type="ARBA" id="ARBA00039153"/>
    </source>
</evidence>
<dbReference type="AlphaFoldDB" id="A0AAD5L947"/>
<dbReference type="PRINTS" id="PR00081">
    <property type="entry name" value="GDHRDH"/>
</dbReference>
<dbReference type="PANTHER" id="PTHR15104:SF0">
    <property type="entry name" value="DIHYDROPTERIDINE REDUCTASE"/>
    <property type="match status" value="1"/>
</dbReference>
<feature type="transmembrane region" description="Helical" evidence="13">
    <location>
        <begin position="40"/>
        <end position="61"/>
    </location>
</feature>
<dbReference type="InterPro" id="IPR020904">
    <property type="entry name" value="Sc_DH/Rdtase_CS"/>
</dbReference>
<dbReference type="GO" id="GO:0006559">
    <property type="term" value="P:L-phenylalanine catabolic process"/>
    <property type="evidence" value="ECO:0007669"/>
    <property type="project" value="TreeGrafter"/>
</dbReference>
<keyword evidence="15" id="KW-1185">Reference proteome</keyword>
<comment type="catalytic activity">
    <reaction evidence="11">
        <text>5,6,7,8-tetrahydropteridine + NADP(+) = 6,7-dihydropteridine + NADPH + H(+)</text>
        <dbReference type="Rhea" id="RHEA:17865"/>
        <dbReference type="ChEBI" id="CHEBI:15378"/>
        <dbReference type="ChEBI" id="CHEBI:28889"/>
        <dbReference type="ChEBI" id="CHEBI:30156"/>
        <dbReference type="ChEBI" id="CHEBI:57783"/>
        <dbReference type="ChEBI" id="CHEBI:58349"/>
        <dbReference type="EC" id="1.5.1.34"/>
    </reaction>
    <physiologicalReaction direction="right-to-left" evidence="11">
        <dbReference type="Rhea" id="RHEA:17867"/>
    </physiologicalReaction>
</comment>
<protein>
    <recommendedName>
        <fullName evidence="8">Dihydropteridine reductase</fullName>
        <ecNumber evidence="7">1.5.1.34</ecNumber>
    </recommendedName>
    <alternativeName>
        <fullName evidence="10">HDHPR</fullName>
    </alternativeName>
    <alternativeName>
        <fullName evidence="9">Quinoid dihydropteridine reductase</fullName>
    </alternativeName>
</protein>
<gene>
    <name evidence="14" type="ORF">GHT06_021251</name>
</gene>
<dbReference type="PANTHER" id="PTHR15104">
    <property type="entry name" value="DIHYDROPTERIDINE REDUCTASE"/>
    <property type="match status" value="1"/>
</dbReference>
<dbReference type="GO" id="GO:0070404">
    <property type="term" value="F:NADH binding"/>
    <property type="evidence" value="ECO:0007669"/>
    <property type="project" value="TreeGrafter"/>
</dbReference>
<keyword evidence="13" id="KW-0812">Transmembrane</keyword>
<dbReference type="EMBL" id="WJBH02000009">
    <property type="protein sequence ID" value="KAI9553353.1"/>
    <property type="molecule type" value="Genomic_DNA"/>
</dbReference>
<dbReference type="SUPFAM" id="SSF51735">
    <property type="entry name" value="NAD(P)-binding Rossmann-fold domains"/>
    <property type="match status" value="1"/>
</dbReference>
<reference evidence="14 15" key="1">
    <citation type="submission" date="2022-05" db="EMBL/GenBank/DDBJ databases">
        <title>A multi-omics perspective on studying reproductive biology in Daphnia sinensis.</title>
        <authorList>
            <person name="Jia J."/>
        </authorList>
    </citation>
    <scope>NUCLEOTIDE SEQUENCE [LARGE SCALE GENOMIC DNA]</scope>
    <source>
        <strain evidence="14 15">WSL</strain>
    </source>
</reference>
<evidence type="ECO:0000256" key="1">
    <source>
        <dbReference type="ARBA" id="ARBA00006484"/>
    </source>
</evidence>
<dbReference type="GO" id="GO:0070402">
    <property type="term" value="F:NADPH binding"/>
    <property type="evidence" value="ECO:0007669"/>
    <property type="project" value="TreeGrafter"/>
</dbReference>
<comment type="caution">
    <text evidence="14">The sequence shown here is derived from an EMBL/GenBank/DDBJ whole genome shotgun (WGS) entry which is preliminary data.</text>
</comment>
<proteinExistence type="inferred from homology"/>
<comment type="subunit">
    <text evidence="2">Homodimer.</text>
</comment>
<dbReference type="GO" id="GO:0004155">
    <property type="term" value="F:6,7-dihydropteridine reductase activity"/>
    <property type="evidence" value="ECO:0007669"/>
    <property type="project" value="UniProtKB-EC"/>
</dbReference>
<dbReference type="InterPro" id="IPR036291">
    <property type="entry name" value="NAD(P)-bd_dom_sf"/>
</dbReference>
<dbReference type="GO" id="GO:0006729">
    <property type="term" value="P:tetrahydrobiopterin biosynthetic process"/>
    <property type="evidence" value="ECO:0007669"/>
    <property type="project" value="UniProtKB-KW"/>
</dbReference>
<accession>A0AAD5L947</accession>